<dbReference type="GO" id="GO:0005524">
    <property type="term" value="F:ATP binding"/>
    <property type="evidence" value="ECO:0007669"/>
    <property type="project" value="UniProtKB-KW"/>
</dbReference>
<name>A0A210PR90_MIZYE</name>
<dbReference type="PROSITE" id="PS50011">
    <property type="entry name" value="PROTEIN_KINASE_DOM"/>
    <property type="match status" value="1"/>
</dbReference>
<keyword evidence="2" id="KW-0808">Transferase</keyword>
<dbReference type="InterPro" id="IPR000719">
    <property type="entry name" value="Prot_kinase_dom"/>
</dbReference>
<dbReference type="AlphaFoldDB" id="A0A210PR90"/>
<dbReference type="GO" id="GO:0005737">
    <property type="term" value="C:cytoplasm"/>
    <property type="evidence" value="ECO:0007669"/>
    <property type="project" value="TreeGrafter"/>
</dbReference>
<dbReference type="GO" id="GO:0000226">
    <property type="term" value="P:microtubule cytoskeleton organization"/>
    <property type="evidence" value="ECO:0007669"/>
    <property type="project" value="TreeGrafter"/>
</dbReference>
<dbReference type="EMBL" id="NEDP02005549">
    <property type="protein sequence ID" value="OWF38998.1"/>
    <property type="molecule type" value="Genomic_DNA"/>
</dbReference>
<dbReference type="Gene3D" id="1.10.510.10">
    <property type="entry name" value="Transferase(Phosphotransferase) domain 1"/>
    <property type="match status" value="1"/>
</dbReference>
<feature type="compositionally biased region" description="Basic and acidic residues" evidence="6">
    <location>
        <begin position="510"/>
        <end position="534"/>
    </location>
</feature>
<reference evidence="8 9" key="1">
    <citation type="journal article" date="2017" name="Nat. Ecol. Evol.">
        <title>Scallop genome provides insights into evolution of bilaterian karyotype and development.</title>
        <authorList>
            <person name="Wang S."/>
            <person name="Zhang J."/>
            <person name="Jiao W."/>
            <person name="Li J."/>
            <person name="Xun X."/>
            <person name="Sun Y."/>
            <person name="Guo X."/>
            <person name="Huan P."/>
            <person name="Dong B."/>
            <person name="Zhang L."/>
            <person name="Hu X."/>
            <person name="Sun X."/>
            <person name="Wang J."/>
            <person name="Zhao C."/>
            <person name="Wang Y."/>
            <person name="Wang D."/>
            <person name="Huang X."/>
            <person name="Wang R."/>
            <person name="Lv J."/>
            <person name="Li Y."/>
            <person name="Zhang Z."/>
            <person name="Liu B."/>
            <person name="Lu W."/>
            <person name="Hui Y."/>
            <person name="Liang J."/>
            <person name="Zhou Z."/>
            <person name="Hou R."/>
            <person name="Li X."/>
            <person name="Liu Y."/>
            <person name="Li H."/>
            <person name="Ning X."/>
            <person name="Lin Y."/>
            <person name="Zhao L."/>
            <person name="Xing Q."/>
            <person name="Dou J."/>
            <person name="Li Y."/>
            <person name="Mao J."/>
            <person name="Guo H."/>
            <person name="Dou H."/>
            <person name="Li T."/>
            <person name="Mu C."/>
            <person name="Jiang W."/>
            <person name="Fu Q."/>
            <person name="Fu X."/>
            <person name="Miao Y."/>
            <person name="Liu J."/>
            <person name="Yu Q."/>
            <person name="Li R."/>
            <person name="Liao H."/>
            <person name="Li X."/>
            <person name="Kong Y."/>
            <person name="Jiang Z."/>
            <person name="Chourrout D."/>
            <person name="Li R."/>
            <person name="Bao Z."/>
        </authorList>
    </citation>
    <scope>NUCLEOTIDE SEQUENCE [LARGE SCALE GENOMIC DNA]</scope>
    <source>
        <strain evidence="8 9">PY_sf001</strain>
    </source>
</reference>
<dbReference type="OrthoDB" id="541276at2759"/>
<dbReference type="InterPro" id="IPR011009">
    <property type="entry name" value="Kinase-like_dom_sf"/>
</dbReference>
<keyword evidence="9" id="KW-1185">Reference proteome</keyword>
<keyword evidence="3" id="KW-0547">Nucleotide-binding</keyword>
<organism evidence="8 9">
    <name type="scientific">Mizuhopecten yessoensis</name>
    <name type="common">Japanese scallop</name>
    <name type="synonym">Patinopecten yessoensis</name>
    <dbReference type="NCBI Taxonomy" id="6573"/>
    <lineage>
        <taxon>Eukaryota</taxon>
        <taxon>Metazoa</taxon>
        <taxon>Spiralia</taxon>
        <taxon>Lophotrochozoa</taxon>
        <taxon>Mollusca</taxon>
        <taxon>Bivalvia</taxon>
        <taxon>Autobranchia</taxon>
        <taxon>Pteriomorphia</taxon>
        <taxon>Pectinida</taxon>
        <taxon>Pectinoidea</taxon>
        <taxon>Pectinidae</taxon>
        <taxon>Mizuhopecten</taxon>
    </lineage>
</organism>
<dbReference type="Proteomes" id="UP000242188">
    <property type="component" value="Unassembled WGS sequence"/>
</dbReference>
<evidence type="ECO:0000256" key="4">
    <source>
        <dbReference type="ARBA" id="ARBA00022777"/>
    </source>
</evidence>
<comment type="caution">
    <text evidence="8">The sequence shown here is derived from an EMBL/GenBank/DDBJ whole genome shotgun (WGS) entry which is preliminary data.</text>
</comment>
<dbReference type="SMART" id="SM00220">
    <property type="entry name" value="S_TKc"/>
    <property type="match status" value="1"/>
</dbReference>
<protein>
    <submittedName>
        <fullName evidence="8">Testis-specific serine/threonine-protein kinase 3</fullName>
    </submittedName>
</protein>
<dbReference type="GO" id="GO:0050321">
    <property type="term" value="F:tau-protein kinase activity"/>
    <property type="evidence" value="ECO:0007669"/>
    <property type="project" value="TreeGrafter"/>
</dbReference>
<evidence type="ECO:0000256" key="6">
    <source>
        <dbReference type="SAM" id="MobiDB-lite"/>
    </source>
</evidence>
<sequence>MAAKGSPNIINLQENFSLREKGGMWSPDQHEKVSVESYGYMFGETIGEGPRSKVKKAVRKQTNEIVAIKVIKKKCFKKEAVEKFVTREIRLNHTLQHPGLLDLYSVYSSGTSYFLVMEYAPNGDLLEFVNRLDRLSEPDARRIFKQLLDIVNYLHENGVCHRDIKCENILLDDCYNIKLADFGFARRFPENRMVGTRCGSYVYTAPEVLTESKYDAVKSDIWSMGICLYAMLCGRLPYRDDDLAVLLFAMQERLKFHKHVSRDCRDLLRAMLSYDPRKRPAISSIMKTNWMCKPLGNAGESSMSSLSVAAVTDKHELPMDYNPYAEHGFSCNLHDDVFKGTPVTDVLRTVAENHSSGTSSVDLTKVAIPKNKTSTAAMVTGVAGPIGRKLSQQMGLDVSTKSPKTAGGDVWASQGGGKGGDVRGHGQGQKKSAFGKATNALATFRRAAKVVTAVKRFKRKPLNTILNMPQEEAMAKIIHTREKADSTEIKDLHFSESGKMAALIGKERKDATFERRQSETLRDNENRAKEERRGLFGHTLSVLTPDSDTFSFDY</sequence>
<evidence type="ECO:0000256" key="3">
    <source>
        <dbReference type="ARBA" id="ARBA00022741"/>
    </source>
</evidence>
<feature type="domain" description="Protein kinase" evidence="7">
    <location>
        <begin position="40"/>
        <end position="291"/>
    </location>
</feature>
<feature type="region of interest" description="Disordered" evidence="6">
    <location>
        <begin position="510"/>
        <end position="538"/>
    </location>
</feature>
<dbReference type="PANTHER" id="PTHR24346">
    <property type="entry name" value="MAP/MICROTUBULE AFFINITY-REGULATING KINASE"/>
    <property type="match status" value="1"/>
</dbReference>
<dbReference type="GO" id="GO:0035556">
    <property type="term" value="P:intracellular signal transduction"/>
    <property type="evidence" value="ECO:0007669"/>
    <property type="project" value="TreeGrafter"/>
</dbReference>
<accession>A0A210PR90</accession>
<proteinExistence type="predicted"/>
<evidence type="ECO:0000313" key="8">
    <source>
        <dbReference type="EMBL" id="OWF38998.1"/>
    </source>
</evidence>
<keyword evidence="4 8" id="KW-0418">Kinase</keyword>
<evidence type="ECO:0000256" key="2">
    <source>
        <dbReference type="ARBA" id="ARBA00022679"/>
    </source>
</evidence>
<evidence type="ECO:0000313" key="9">
    <source>
        <dbReference type="Proteomes" id="UP000242188"/>
    </source>
</evidence>
<evidence type="ECO:0000256" key="1">
    <source>
        <dbReference type="ARBA" id="ARBA00022527"/>
    </source>
</evidence>
<dbReference type="STRING" id="6573.A0A210PR90"/>
<evidence type="ECO:0000256" key="5">
    <source>
        <dbReference type="ARBA" id="ARBA00022840"/>
    </source>
</evidence>
<feature type="region of interest" description="Disordered" evidence="6">
    <location>
        <begin position="398"/>
        <end position="433"/>
    </location>
</feature>
<dbReference type="FunFam" id="1.10.510.10:FF:000571">
    <property type="entry name" value="Maternal embryonic leucine zipper kinase"/>
    <property type="match status" value="1"/>
</dbReference>
<dbReference type="SUPFAM" id="SSF56112">
    <property type="entry name" value="Protein kinase-like (PK-like)"/>
    <property type="match status" value="1"/>
</dbReference>
<dbReference type="FunFam" id="3.30.200.20:FF:000042">
    <property type="entry name" value="Aurora kinase A"/>
    <property type="match status" value="1"/>
</dbReference>
<evidence type="ECO:0000259" key="7">
    <source>
        <dbReference type="PROSITE" id="PS50011"/>
    </source>
</evidence>
<gene>
    <name evidence="8" type="ORF">KP79_PYT05308</name>
</gene>
<dbReference type="PANTHER" id="PTHR24346:SF84">
    <property type="entry name" value="TESTIS SPECIFIC SERINE KINASE 5"/>
    <property type="match status" value="1"/>
</dbReference>
<keyword evidence="5" id="KW-0067">ATP-binding</keyword>
<keyword evidence="1" id="KW-0723">Serine/threonine-protein kinase</keyword>
<dbReference type="Pfam" id="PF00069">
    <property type="entry name" value="Pkinase"/>
    <property type="match status" value="1"/>
</dbReference>
<dbReference type="InterPro" id="IPR008271">
    <property type="entry name" value="Ser/Thr_kinase_AS"/>
</dbReference>
<dbReference type="CDD" id="cd14003">
    <property type="entry name" value="STKc_AMPK-like"/>
    <property type="match status" value="1"/>
</dbReference>
<dbReference type="PROSITE" id="PS00108">
    <property type="entry name" value="PROTEIN_KINASE_ST"/>
    <property type="match status" value="1"/>
</dbReference>